<sequence length="61" mass="6940">MIIFLEGWIIFKRSTQGLLCHHHCCCRVYSPPHHHTGAGKEKHWCDIGVSPVKRGAKVVFS</sequence>
<evidence type="ECO:0000313" key="1">
    <source>
        <dbReference type="EMBL" id="RID58709.1"/>
    </source>
</evidence>
<dbReference type="Proteomes" id="UP000264353">
    <property type="component" value="Chromosome A6"/>
</dbReference>
<reference evidence="1 2" key="1">
    <citation type="submission" date="2018-06" db="EMBL/GenBank/DDBJ databases">
        <title>WGS assembly of Brassica rapa FPsc.</title>
        <authorList>
            <person name="Bowman J."/>
            <person name="Kohchi T."/>
            <person name="Yamato K."/>
            <person name="Jenkins J."/>
            <person name="Shu S."/>
            <person name="Ishizaki K."/>
            <person name="Yamaoka S."/>
            <person name="Nishihama R."/>
            <person name="Nakamura Y."/>
            <person name="Berger F."/>
            <person name="Adam C."/>
            <person name="Aki S."/>
            <person name="Althoff F."/>
            <person name="Araki T."/>
            <person name="Arteaga-Vazquez M."/>
            <person name="Balasubrmanian S."/>
            <person name="Bauer D."/>
            <person name="Boehm C."/>
            <person name="Briginshaw L."/>
            <person name="Caballero-Perez J."/>
            <person name="Catarino B."/>
            <person name="Chen F."/>
            <person name="Chiyoda S."/>
            <person name="Chovatia M."/>
            <person name="Davies K."/>
            <person name="Delmans M."/>
            <person name="Demura T."/>
            <person name="Dierschke T."/>
            <person name="Dolan L."/>
            <person name="Dorantes-Acosta A."/>
            <person name="Eklund D."/>
            <person name="Florent S."/>
            <person name="Flores-Sandoval E."/>
            <person name="Fujiyama A."/>
            <person name="Fukuzawa H."/>
            <person name="Galik B."/>
            <person name="Grimanelli D."/>
            <person name="Grimwood J."/>
            <person name="Grossniklaus U."/>
            <person name="Hamada T."/>
            <person name="Haseloff J."/>
            <person name="Hetherington A."/>
            <person name="Higo A."/>
            <person name="Hirakawa Y."/>
            <person name="Hundley H."/>
            <person name="Ikeda Y."/>
            <person name="Inoue K."/>
            <person name="Inoue S."/>
            <person name="Ishida S."/>
            <person name="Jia Q."/>
            <person name="Kakita M."/>
            <person name="Kanazawa T."/>
            <person name="Kawai Y."/>
            <person name="Kawashima T."/>
            <person name="Kennedy M."/>
            <person name="Kinose K."/>
            <person name="Kinoshita T."/>
            <person name="Kohara Y."/>
            <person name="Koide E."/>
            <person name="Komatsu K."/>
            <person name="Kopischke S."/>
            <person name="Kubo M."/>
            <person name="Kyozuka J."/>
            <person name="Lagercrantz U."/>
            <person name="Lin S."/>
            <person name="Lindquist E."/>
            <person name="Lipzen A."/>
            <person name="Lu C."/>
            <person name="Luna E."/>
            <person name="Martienssen R."/>
            <person name="Minamino N."/>
            <person name="Mizutani M."/>
            <person name="Mizutani M."/>
            <person name="Mochizuki N."/>
            <person name="Monte I."/>
            <person name="Mosher R."/>
            <person name="Nagasaki H."/>
            <person name="Nakagami H."/>
            <person name="Naramoto S."/>
            <person name="Nishitani K."/>
            <person name="Ohtani M."/>
            <person name="Okamoto T."/>
            <person name="Okumura M."/>
            <person name="Phillips J."/>
            <person name="Pollak B."/>
            <person name="Reinders A."/>
            <person name="Roevekamp M."/>
            <person name="Sano R."/>
            <person name="Sawa S."/>
            <person name="Schmid M."/>
            <person name="Shirakawa M."/>
            <person name="Solano R."/>
            <person name="Spunde A."/>
            <person name="Suetsugu N."/>
            <person name="Sugano S."/>
            <person name="Sugiyama A."/>
            <person name="Sun R."/>
            <person name="Suzuki Y."/>
            <person name="Takenaka M."/>
            <person name="Takezawa D."/>
            <person name="Tomogane H."/>
            <person name="Tsuzuki M."/>
            <person name="Ueda T."/>
            <person name="Umeda M."/>
            <person name="Ward J."/>
            <person name="Watanabe Y."/>
            <person name="Yazaki K."/>
            <person name="Yokoyama R."/>
            <person name="Yoshitake Y."/>
            <person name="Yotsui I."/>
            <person name="Zachgo S."/>
            <person name="Schmutz J."/>
        </authorList>
    </citation>
    <scope>NUCLEOTIDE SEQUENCE [LARGE SCALE GENOMIC DNA]</scope>
    <source>
        <strain evidence="2">cv. B-3</strain>
    </source>
</reference>
<name>A0A397YZ49_BRACM</name>
<proteinExistence type="predicted"/>
<accession>A0A397YZ49</accession>
<dbReference type="AlphaFoldDB" id="A0A397YZ49"/>
<organism evidence="1 2">
    <name type="scientific">Brassica campestris</name>
    <name type="common">Field mustard</name>
    <dbReference type="NCBI Taxonomy" id="3711"/>
    <lineage>
        <taxon>Eukaryota</taxon>
        <taxon>Viridiplantae</taxon>
        <taxon>Streptophyta</taxon>
        <taxon>Embryophyta</taxon>
        <taxon>Tracheophyta</taxon>
        <taxon>Spermatophyta</taxon>
        <taxon>Magnoliopsida</taxon>
        <taxon>eudicotyledons</taxon>
        <taxon>Gunneridae</taxon>
        <taxon>Pentapetalae</taxon>
        <taxon>rosids</taxon>
        <taxon>malvids</taxon>
        <taxon>Brassicales</taxon>
        <taxon>Brassicaceae</taxon>
        <taxon>Brassiceae</taxon>
        <taxon>Brassica</taxon>
    </lineage>
</organism>
<gene>
    <name evidence="1" type="ORF">BRARA_F01986</name>
</gene>
<evidence type="ECO:0000313" key="2">
    <source>
        <dbReference type="Proteomes" id="UP000264353"/>
    </source>
</evidence>
<protein>
    <submittedName>
        <fullName evidence="1">Uncharacterized protein</fullName>
    </submittedName>
</protein>
<dbReference type="EMBL" id="CM010633">
    <property type="protein sequence ID" value="RID58709.1"/>
    <property type="molecule type" value="Genomic_DNA"/>
</dbReference>